<reference evidence="1 2" key="1">
    <citation type="journal article" date="2022" name="DNA Res.">
        <title>Chromosomal-level genome assembly of the orchid tree Bauhinia variegata (Leguminosae; Cercidoideae) supports the allotetraploid origin hypothesis of Bauhinia.</title>
        <authorList>
            <person name="Zhong Y."/>
            <person name="Chen Y."/>
            <person name="Zheng D."/>
            <person name="Pang J."/>
            <person name="Liu Y."/>
            <person name="Luo S."/>
            <person name="Meng S."/>
            <person name="Qian L."/>
            <person name="Wei D."/>
            <person name="Dai S."/>
            <person name="Zhou R."/>
        </authorList>
    </citation>
    <scope>NUCLEOTIDE SEQUENCE [LARGE SCALE GENOMIC DNA]</scope>
    <source>
        <strain evidence="1">BV-YZ2020</strain>
    </source>
</reference>
<organism evidence="1 2">
    <name type="scientific">Bauhinia variegata</name>
    <name type="common">Purple orchid tree</name>
    <name type="synonym">Phanera variegata</name>
    <dbReference type="NCBI Taxonomy" id="167791"/>
    <lineage>
        <taxon>Eukaryota</taxon>
        <taxon>Viridiplantae</taxon>
        <taxon>Streptophyta</taxon>
        <taxon>Embryophyta</taxon>
        <taxon>Tracheophyta</taxon>
        <taxon>Spermatophyta</taxon>
        <taxon>Magnoliopsida</taxon>
        <taxon>eudicotyledons</taxon>
        <taxon>Gunneridae</taxon>
        <taxon>Pentapetalae</taxon>
        <taxon>rosids</taxon>
        <taxon>fabids</taxon>
        <taxon>Fabales</taxon>
        <taxon>Fabaceae</taxon>
        <taxon>Cercidoideae</taxon>
        <taxon>Cercideae</taxon>
        <taxon>Bauhiniinae</taxon>
        <taxon>Bauhinia</taxon>
    </lineage>
</organism>
<evidence type="ECO:0000313" key="1">
    <source>
        <dbReference type="EMBL" id="KAI4328683.1"/>
    </source>
</evidence>
<comment type="caution">
    <text evidence="1">The sequence shown here is derived from an EMBL/GenBank/DDBJ whole genome shotgun (WGS) entry which is preliminary data.</text>
</comment>
<protein>
    <submittedName>
        <fullName evidence="1">Uncharacterized protein</fullName>
    </submittedName>
</protein>
<accession>A0ACB9MY64</accession>
<dbReference type="EMBL" id="CM039433">
    <property type="protein sequence ID" value="KAI4328683.1"/>
    <property type="molecule type" value="Genomic_DNA"/>
</dbReference>
<dbReference type="Proteomes" id="UP000828941">
    <property type="component" value="Chromosome 8"/>
</dbReference>
<proteinExistence type="predicted"/>
<keyword evidence="2" id="KW-1185">Reference proteome</keyword>
<sequence>MYAGYGNEIIFASLVTREVDSICPGSRLWIWLTAVGGFIGVFILCYLCLVIWRKRRTKDSEKRKIVDWRKSFSITERIAQGFVYLHTYSRIIAWKLWNEGKGIEIMDQSLLESCIMDEVRRCIQVGLLCVQDCAADRPSMSEVVSMLSNENVLLPNPKPTAFYINEASDEPNGSAENQNACSINEATISVMDKR</sequence>
<evidence type="ECO:0000313" key="2">
    <source>
        <dbReference type="Proteomes" id="UP000828941"/>
    </source>
</evidence>
<gene>
    <name evidence="1" type="ORF">L6164_021018</name>
</gene>
<name>A0ACB9MY64_BAUVA</name>